<dbReference type="CDD" id="cd06170">
    <property type="entry name" value="LuxR_C_like"/>
    <property type="match status" value="1"/>
</dbReference>
<dbReference type="InterPro" id="IPR058245">
    <property type="entry name" value="NreC/VraR/RcsB-like_REC"/>
</dbReference>
<dbReference type="InterPro" id="IPR000792">
    <property type="entry name" value="Tscrpt_reg_LuxR_C"/>
</dbReference>
<keyword evidence="3 8" id="KW-0238">DNA-binding</keyword>
<dbReference type="InterPro" id="IPR039420">
    <property type="entry name" value="WalR-like"/>
</dbReference>
<gene>
    <name evidence="8" type="ORF">LYSHEL_19100</name>
</gene>
<evidence type="ECO:0000256" key="2">
    <source>
        <dbReference type="ARBA" id="ARBA00023015"/>
    </source>
</evidence>
<protein>
    <submittedName>
        <fullName evidence="8">DNA-binding response regulator</fullName>
    </submittedName>
</protein>
<dbReference type="PRINTS" id="PR00038">
    <property type="entry name" value="HTHLUXR"/>
</dbReference>
<dbReference type="InterPro" id="IPR011006">
    <property type="entry name" value="CheY-like_superfamily"/>
</dbReference>
<feature type="domain" description="HTH luxR-type" evidence="6">
    <location>
        <begin position="139"/>
        <end position="204"/>
    </location>
</feature>
<dbReference type="InterPro" id="IPR001789">
    <property type="entry name" value="Sig_transdc_resp-reg_receiver"/>
</dbReference>
<evidence type="ECO:0000256" key="1">
    <source>
        <dbReference type="ARBA" id="ARBA00022553"/>
    </source>
</evidence>
<organism evidence="8 9">
    <name type="scientific">Lysobacter helvus</name>
    <dbReference type="NCBI Taxonomy" id="2675059"/>
    <lineage>
        <taxon>Bacteria</taxon>
        <taxon>Pseudomonadati</taxon>
        <taxon>Pseudomonadota</taxon>
        <taxon>Gammaproteobacteria</taxon>
        <taxon>Lysobacterales</taxon>
        <taxon>Lysobacteraceae</taxon>
        <taxon>Lysobacter</taxon>
    </lineage>
</organism>
<dbReference type="Proteomes" id="UP000680514">
    <property type="component" value="Chromosome"/>
</dbReference>
<keyword evidence="1 5" id="KW-0597">Phosphoprotein</keyword>
<dbReference type="Pfam" id="PF00196">
    <property type="entry name" value="GerE"/>
    <property type="match status" value="1"/>
</dbReference>
<dbReference type="Pfam" id="PF00072">
    <property type="entry name" value="Response_reg"/>
    <property type="match status" value="1"/>
</dbReference>
<evidence type="ECO:0000256" key="4">
    <source>
        <dbReference type="ARBA" id="ARBA00023163"/>
    </source>
</evidence>
<feature type="modified residue" description="4-aspartylphosphate" evidence="5">
    <location>
        <position position="54"/>
    </location>
</feature>
<feature type="domain" description="Response regulatory" evidence="7">
    <location>
        <begin position="3"/>
        <end position="119"/>
    </location>
</feature>
<evidence type="ECO:0000256" key="3">
    <source>
        <dbReference type="ARBA" id="ARBA00023125"/>
    </source>
</evidence>
<dbReference type="InterPro" id="IPR016032">
    <property type="entry name" value="Sig_transdc_resp-reg_C-effctor"/>
</dbReference>
<evidence type="ECO:0000259" key="7">
    <source>
        <dbReference type="PROSITE" id="PS50110"/>
    </source>
</evidence>
<proteinExistence type="predicted"/>
<dbReference type="GO" id="GO:0003677">
    <property type="term" value="F:DNA binding"/>
    <property type="evidence" value="ECO:0007669"/>
    <property type="project" value="UniProtKB-KW"/>
</dbReference>
<keyword evidence="4" id="KW-0804">Transcription</keyword>
<keyword evidence="2" id="KW-0805">Transcription regulation</keyword>
<dbReference type="SUPFAM" id="SSF52172">
    <property type="entry name" value="CheY-like"/>
    <property type="match status" value="1"/>
</dbReference>
<evidence type="ECO:0000259" key="6">
    <source>
        <dbReference type="PROSITE" id="PS50043"/>
    </source>
</evidence>
<dbReference type="PROSITE" id="PS50043">
    <property type="entry name" value="HTH_LUXR_2"/>
    <property type="match status" value="1"/>
</dbReference>
<dbReference type="PANTHER" id="PTHR43214:SF41">
    <property type="entry name" value="NITRATE_NITRITE RESPONSE REGULATOR PROTEIN NARP"/>
    <property type="match status" value="1"/>
</dbReference>
<keyword evidence="9" id="KW-1185">Reference proteome</keyword>
<evidence type="ECO:0000313" key="9">
    <source>
        <dbReference type="Proteomes" id="UP000680514"/>
    </source>
</evidence>
<dbReference type="PROSITE" id="PS50110">
    <property type="entry name" value="RESPONSE_REGULATORY"/>
    <property type="match status" value="1"/>
</dbReference>
<dbReference type="Gene3D" id="3.40.50.2300">
    <property type="match status" value="1"/>
</dbReference>
<evidence type="ECO:0000256" key="5">
    <source>
        <dbReference type="PROSITE-ProRule" id="PRU00169"/>
    </source>
</evidence>
<dbReference type="SMART" id="SM00421">
    <property type="entry name" value="HTH_LUXR"/>
    <property type="match status" value="1"/>
</dbReference>
<dbReference type="EMBL" id="AP024546">
    <property type="protein sequence ID" value="BCT96039.1"/>
    <property type="molecule type" value="Genomic_DNA"/>
</dbReference>
<accession>A0ABM7QEL5</accession>
<evidence type="ECO:0000313" key="8">
    <source>
        <dbReference type="EMBL" id="BCT96039.1"/>
    </source>
</evidence>
<sequence>MYKVIIVDDHPMVAASLRSLLDSHDQFEVVAVHDNGGAALAAARNLSPDLLVIDLGVPVLGGVEVISRLRAGGAQFGILVISGGEAHESGLRALRAGANGFVHKTDALNEVVMAALVVARGKSYFNQELLALAGDSNSDGKPVSRLTEREFEVFRCLVAGQSNREIGDHMRLSNKTVSAYKMKILRKLGARNIRDLIELARETQTI</sequence>
<reference evidence="8 9" key="1">
    <citation type="submission" date="2021-03" db="EMBL/GenBank/DDBJ databases">
        <title>Complete Genome Sequences of Two Lysobacter Strains Isolated from Sea Water (Lysobacter caseinilyticus) and Soil (Lysobacter helvus) in South Korea.</title>
        <authorList>
            <person name="Watanabe Y."/>
            <person name="Arakawa K."/>
        </authorList>
    </citation>
    <scope>NUCLEOTIDE SEQUENCE [LARGE SCALE GENOMIC DNA]</scope>
    <source>
        <strain evidence="8 9">D10</strain>
    </source>
</reference>
<dbReference type="SMART" id="SM00448">
    <property type="entry name" value="REC"/>
    <property type="match status" value="1"/>
</dbReference>
<dbReference type="SUPFAM" id="SSF46894">
    <property type="entry name" value="C-terminal effector domain of the bipartite response regulators"/>
    <property type="match status" value="1"/>
</dbReference>
<name>A0ABM7QEL5_9GAMM</name>
<dbReference type="PANTHER" id="PTHR43214">
    <property type="entry name" value="TWO-COMPONENT RESPONSE REGULATOR"/>
    <property type="match status" value="1"/>
</dbReference>
<dbReference type="RefSeq" id="WP_213433846.1">
    <property type="nucleotide sequence ID" value="NZ_AP024546.1"/>
</dbReference>
<dbReference type="CDD" id="cd17535">
    <property type="entry name" value="REC_NarL-like"/>
    <property type="match status" value="1"/>
</dbReference>